<dbReference type="GO" id="GO:0033554">
    <property type="term" value="P:cellular response to stress"/>
    <property type="evidence" value="ECO:0007669"/>
    <property type="project" value="UniProtKB-ARBA"/>
</dbReference>
<dbReference type="KEGG" id="acan:ACA1_228370"/>
<name>L8HB44_ACACF</name>
<dbReference type="FunFam" id="3.10.110.10:FF:000050">
    <property type="entry name" value="eIF-2-alpha kinase GCN2"/>
    <property type="match status" value="1"/>
</dbReference>
<dbReference type="CDD" id="cd23823">
    <property type="entry name" value="RWD_GCN2"/>
    <property type="match status" value="1"/>
</dbReference>
<dbReference type="EMBL" id="KB007901">
    <property type="protein sequence ID" value="ELR21586.1"/>
    <property type="molecule type" value="Genomic_DNA"/>
</dbReference>
<dbReference type="PANTHER" id="PTHR12292">
    <property type="entry name" value="RWD DOMAIN-CONTAINING PROTEIN"/>
    <property type="match status" value="1"/>
</dbReference>
<dbReference type="InterPro" id="IPR040213">
    <property type="entry name" value="GIR2-like"/>
</dbReference>
<evidence type="ECO:0000313" key="2">
    <source>
        <dbReference type="EMBL" id="ELR21586.1"/>
    </source>
</evidence>
<dbReference type="GO" id="GO:0010468">
    <property type="term" value="P:regulation of gene expression"/>
    <property type="evidence" value="ECO:0007669"/>
    <property type="project" value="UniProtKB-ARBA"/>
</dbReference>
<keyword evidence="3" id="KW-1185">Reference proteome</keyword>
<accession>L8HB44</accession>
<dbReference type="GeneID" id="14922489"/>
<dbReference type="VEuPathDB" id="AmoebaDB:ACA1_228370"/>
<dbReference type="RefSeq" id="XP_004346531.1">
    <property type="nucleotide sequence ID" value="XM_004346481.1"/>
</dbReference>
<dbReference type="Proteomes" id="UP000011083">
    <property type="component" value="Unassembled WGS sequence"/>
</dbReference>
<proteinExistence type="predicted"/>
<dbReference type="GO" id="GO:0051246">
    <property type="term" value="P:regulation of protein metabolic process"/>
    <property type="evidence" value="ECO:0007669"/>
    <property type="project" value="UniProtKB-ARBA"/>
</dbReference>
<organism evidence="2 3">
    <name type="scientific">Acanthamoeba castellanii (strain ATCC 30010 / Neff)</name>
    <dbReference type="NCBI Taxonomy" id="1257118"/>
    <lineage>
        <taxon>Eukaryota</taxon>
        <taxon>Amoebozoa</taxon>
        <taxon>Discosea</taxon>
        <taxon>Longamoebia</taxon>
        <taxon>Centramoebida</taxon>
        <taxon>Acanthamoebidae</taxon>
        <taxon>Acanthamoeba</taxon>
    </lineage>
</organism>
<dbReference type="InterPro" id="IPR006575">
    <property type="entry name" value="RWD_dom"/>
</dbReference>
<dbReference type="AlphaFoldDB" id="L8HB44"/>
<dbReference type="InterPro" id="IPR032378">
    <property type="entry name" value="ZC3H15/TMA46_C"/>
</dbReference>
<dbReference type="Pfam" id="PF05773">
    <property type="entry name" value="RWD"/>
    <property type="match status" value="1"/>
</dbReference>
<dbReference type="Gene3D" id="3.10.110.10">
    <property type="entry name" value="Ubiquitin Conjugating Enzyme"/>
    <property type="match status" value="1"/>
</dbReference>
<feature type="domain" description="RWD" evidence="1">
    <location>
        <begin position="11"/>
        <end position="113"/>
    </location>
</feature>
<dbReference type="InterPro" id="IPR016135">
    <property type="entry name" value="UBQ-conjugating_enzyme/RWD"/>
</dbReference>
<dbReference type="Pfam" id="PF16543">
    <property type="entry name" value="DFRP_C"/>
    <property type="match status" value="1"/>
</dbReference>
<dbReference type="SUPFAM" id="SSF54495">
    <property type="entry name" value="UBC-like"/>
    <property type="match status" value="1"/>
</dbReference>
<dbReference type="GO" id="GO:0009893">
    <property type="term" value="P:positive regulation of metabolic process"/>
    <property type="evidence" value="ECO:0007669"/>
    <property type="project" value="UniProtKB-ARBA"/>
</dbReference>
<dbReference type="OMA" id="QWDEHKK"/>
<evidence type="ECO:0000259" key="1">
    <source>
        <dbReference type="PROSITE" id="PS50908"/>
    </source>
</evidence>
<dbReference type="SMART" id="SM00591">
    <property type="entry name" value="RWD"/>
    <property type="match status" value="1"/>
</dbReference>
<dbReference type="STRING" id="1257118.L8HB44"/>
<dbReference type="OrthoDB" id="277175at2759"/>
<gene>
    <name evidence="2" type="ORF">ACA1_228370</name>
</gene>
<protein>
    <submittedName>
        <fullName evidence="2">RWD domain containing protein</fullName>
    </submittedName>
</protein>
<reference evidence="2 3" key="1">
    <citation type="journal article" date="2013" name="Genome Biol.">
        <title>Genome of Acanthamoeba castellanii highlights extensive lateral gene transfer and early evolution of tyrosine kinase signaling.</title>
        <authorList>
            <person name="Clarke M."/>
            <person name="Lohan A.J."/>
            <person name="Liu B."/>
            <person name="Lagkouvardos I."/>
            <person name="Roy S."/>
            <person name="Zafar N."/>
            <person name="Bertelli C."/>
            <person name="Schilde C."/>
            <person name="Kianianmomeni A."/>
            <person name="Burglin T.R."/>
            <person name="Frech C."/>
            <person name="Turcotte B."/>
            <person name="Kopec K.O."/>
            <person name="Synnott J.M."/>
            <person name="Choo C."/>
            <person name="Paponov I."/>
            <person name="Finkler A."/>
            <person name="Soon Heng Tan C."/>
            <person name="Hutchins A.P."/>
            <person name="Weinmeier T."/>
            <person name="Rattei T."/>
            <person name="Chu J.S."/>
            <person name="Gimenez G."/>
            <person name="Irimia M."/>
            <person name="Rigden D.J."/>
            <person name="Fitzpatrick D.A."/>
            <person name="Lorenzo-Morales J."/>
            <person name="Bateman A."/>
            <person name="Chiu C.H."/>
            <person name="Tang P."/>
            <person name="Hegemann P."/>
            <person name="Fromm H."/>
            <person name="Raoult D."/>
            <person name="Greub G."/>
            <person name="Miranda-Saavedra D."/>
            <person name="Chen N."/>
            <person name="Nash P."/>
            <person name="Ginger M.L."/>
            <person name="Horn M."/>
            <person name="Schaap P."/>
            <person name="Caler L."/>
            <person name="Loftus B."/>
        </authorList>
    </citation>
    <scope>NUCLEOTIDE SEQUENCE [LARGE SCALE GENOMIC DNA]</scope>
    <source>
        <strain evidence="2 3">Neff</strain>
    </source>
</reference>
<dbReference type="PROSITE" id="PS50908">
    <property type="entry name" value="RWD"/>
    <property type="match status" value="1"/>
</dbReference>
<evidence type="ECO:0000313" key="3">
    <source>
        <dbReference type="Proteomes" id="UP000011083"/>
    </source>
</evidence>
<sequence>MDPEVAEEQAMEMEALQAIYMEDIEVLGSSPHEFQIKLVPDGSDSLPGVILKVTFTPRYPKEAPQLEVTPLRNIDADSCASLRDQLDAEALQNLDMAMVLTLAQMAKGQLRMSRTIRILTEWLENIKDELARKAREREERARLQEYEEEQAQQIIQERKFQAGTPVNPTTFAEWKAKFELETKSSKLRTATEEEKRLSGRQLFEIDASLFAYDDIDEEELPEF</sequence>